<dbReference type="EMBL" id="MNUY01000015">
    <property type="protein sequence ID" value="OIO15246.1"/>
    <property type="molecule type" value="Genomic_DNA"/>
</dbReference>
<evidence type="ECO:0000313" key="2">
    <source>
        <dbReference type="EMBL" id="OIO15246.1"/>
    </source>
</evidence>
<accession>A0A1J4TXT4</accession>
<dbReference type="AlphaFoldDB" id="A0A1J4TXT4"/>
<dbReference type="InterPro" id="IPR051943">
    <property type="entry name" value="TRAFAC_Dynamin-like_GTPase"/>
</dbReference>
<sequence>MQNIELINLLNSVIDLPIIRQNPLLLKRVNNLRERLEKNEFQLVILGQFKRGKSTLINALLGEQLLPTAIVPLTSIITVLKYSQKKNINVIFLDGKHKNISLSELHKYVTEAENPKNVKNVDQVIIEYPSDYLKNGIQIIDTPGVGSVYKHNTDVSYEFVPKADAGIFVVTADPPISESELIFLTSIKDYLGKIIFVQNKIDQISEKDREESLEFTKKVIKETVGVKDITFYQMSAKLAIEGNTQKDNKKLKDGKFSKFKDELNHIFTSQKSQILINSITTKMLSIVKEINLILQIEKKSVSMPVATLKEKITAFNNELEAIKQEKENNDYILAGQLEKLVSQTLIDDIESLNEKELPVMLSEFDQFYKSHQDKNGTELSKFLDQFLEKSIKKVFSSWRKEEEGKLQKSLESILNRFSSQTNDFIKKAVDLSASLFNLKVEELKTEASLVEEYEFRFSFDEYQVDLDLYTPVISRLPKFLSHKLLYKNMREKVIQVFDQHCGRSRYNFHQRVLQSINEFRCNLDERLDEIITGIKTAMQKGLSQSEKAENTEKDVAKSILTQESMLTQLDIDLNKIRNNVQNI</sequence>
<dbReference type="InterPro" id="IPR027417">
    <property type="entry name" value="P-loop_NTPase"/>
</dbReference>
<gene>
    <name evidence="2" type="ORF">AUJ73_00960</name>
</gene>
<dbReference type="Proteomes" id="UP000183120">
    <property type="component" value="Unassembled WGS sequence"/>
</dbReference>
<protein>
    <recommendedName>
        <fullName evidence="1">Dynamin N-terminal domain-containing protein</fullName>
    </recommendedName>
</protein>
<dbReference type="PANTHER" id="PTHR43681">
    <property type="entry name" value="TRANSMEMBRANE GTPASE FZO"/>
    <property type="match status" value="1"/>
</dbReference>
<comment type="caution">
    <text evidence="2">The sequence shown here is derived from an EMBL/GenBank/DDBJ whole genome shotgun (WGS) entry which is preliminary data.</text>
</comment>
<dbReference type="Pfam" id="PF00350">
    <property type="entry name" value="Dynamin_N"/>
    <property type="match status" value="1"/>
</dbReference>
<evidence type="ECO:0000313" key="3">
    <source>
        <dbReference type="Proteomes" id="UP000183120"/>
    </source>
</evidence>
<dbReference type="Gene3D" id="3.40.50.300">
    <property type="entry name" value="P-loop containing nucleotide triphosphate hydrolases"/>
    <property type="match status" value="1"/>
</dbReference>
<evidence type="ECO:0000259" key="1">
    <source>
        <dbReference type="Pfam" id="PF00350"/>
    </source>
</evidence>
<dbReference type="STRING" id="1805209.AUJ73_00960"/>
<name>A0A1J4TXT4_9BACT</name>
<dbReference type="SUPFAM" id="SSF52540">
    <property type="entry name" value="P-loop containing nucleoside triphosphate hydrolases"/>
    <property type="match status" value="1"/>
</dbReference>
<proteinExistence type="predicted"/>
<dbReference type="CDD" id="cd09912">
    <property type="entry name" value="DLP_2"/>
    <property type="match status" value="1"/>
</dbReference>
<organism evidence="2 3">
    <name type="scientific">Candidatus Gottesmanbacteria bacterium CG1_02_37_22</name>
    <dbReference type="NCBI Taxonomy" id="1805209"/>
    <lineage>
        <taxon>Bacteria</taxon>
        <taxon>Candidatus Gottesmaniibacteriota</taxon>
    </lineage>
</organism>
<dbReference type="InterPro" id="IPR045063">
    <property type="entry name" value="Dynamin_N"/>
</dbReference>
<feature type="domain" description="Dynamin N-terminal" evidence="1">
    <location>
        <begin position="44"/>
        <end position="197"/>
    </location>
</feature>
<reference evidence="2 3" key="1">
    <citation type="journal article" date="2016" name="Environ. Microbiol.">
        <title>Genomic resolution of a cold subsurface aquifer community provides metabolic insights for novel microbes adapted to high CO concentrations.</title>
        <authorList>
            <person name="Probst A.J."/>
            <person name="Castelle C.J."/>
            <person name="Singh A."/>
            <person name="Brown C.T."/>
            <person name="Anantharaman K."/>
            <person name="Sharon I."/>
            <person name="Hug L.A."/>
            <person name="Burstein D."/>
            <person name="Emerson J.B."/>
            <person name="Thomas B.C."/>
            <person name="Banfield J.F."/>
        </authorList>
    </citation>
    <scope>NUCLEOTIDE SEQUENCE [LARGE SCALE GENOMIC DNA]</scope>
    <source>
        <strain evidence="2">CG1_02_37_22</strain>
    </source>
</reference>
<dbReference type="PANTHER" id="PTHR43681:SF1">
    <property type="entry name" value="SARCALUMENIN"/>
    <property type="match status" value="1"/>
</dbReference>